<evidence type="ECO:0000256" key="1">
    <source>
        <dbReference type="SAM" id="MobiDB-lite"/>
    </source>
</evidence>
<accession>A0A4S3TKT9</accession>
<reference evidence="2 3" key="1">
    <citation type="submission" date="2018-10" db="EMBL/GenBank/DDBJ databases">
        <title>Natronolimnobius sp. XQ-INN 246 isolated from Inner Mongolia Autonomous Region of China.</title>
        <authorList>
            <person name="Xue Q."/>
        </authorList>
    </citation>
    <scope>NUCLEOTIDE SEQUENCE [LARGE SCALE GENOMIC DNA]</scope>
    <source>
        <strain evidence="2 3">XQ-INN 246</strain>
    </source>
</reference>
<evidence type="ECO:0000313" key="2">
    <source>
        <dbReference type="EMBL" id="THE63198.1"/>
    </source>
</evidence>
<name>A0A4S3TKT9_9EURY</name>
<gene>
    <name evidence="2" type="ORF">D8Y22_19630</name>
</gene>
<dbReference type="Proteomes" id="UP000318864">
    <property type="component" value="Unassembled WGS sequence"/>
</dbReference>
<dbReference type="RefSeq" id="WP_174811927.1">
    <property type="nucleotide sequence ID" value="NZ_RBZW01000070.1"/>
</dbReference>
<sequence length="400" mass="44838">MNRRDLLTAVARIGSIGSGLAYGPSTATRSVVSKLADQGFADPVAINRTSIEATIVAQSSKSITVQFDSSGRMPAFEPIAYKRRFPDGKILRARDGPLVCESTKPPTVTFEFDDAVLESLVERWQYEIRCRFPETETTAGQYLCESNPRGRSADDIDEVDDPPTDGSGAWFDLTRADLEGRFETQYRWIGAGARATELTYPVSKAAYYRSRNRPRGYFRTFLESTRNPYARHLVDQLLPANSDRELTETNGLGRAELVTVVRFVQSFEYAADIDSKGVHDYHRTVEETLVDGVSDCKDGTYLLAGVLSQPPFDYETALVFMPNHLLLGVRRSDLPQPYRDAETIRDGPYVAIETTAKRSIGVYRDEPIVAVIGPTHRFVDWESVSDSLETQCRLFVDYYS</sequence>
<protein>
    <submittedName>
        <fullName evidence="2">Uncharacterized protein</fullName>
    </submittedName>
</protein>
<dbReference type="EMBL" id="RBZW01000070">
    <property type="protein sequence ID" value="THE63198.1"/>
    <property type="molecule type" value="Genomic_DNA"/>
</dbReference>
<evidence type="ECO:0000313" key="3">
    <source>
        <dbReference type="Proteomes" id="UP000318864"/>
    </source>
</evidence>
<dbReference type="AlphaFoldDB" id="A0A4S3TKT9"/>
<dbReference type="Gene3D" id="3.10.620.30">
    <property type="match status" value="1"/>
</dbReference>
<organism evidence="2 3">
    <name type="scientific">Salinadaptatus halalkaliphilus</name>
    <dbReference type="NCBI Taxonomy" id="2419781"/>
    <lineage>
        <taxon>Archaea</taxon>
        <taxon>Methanobacteriati</taxon>
        <taxon>Methanobacteriota</taxon>
        <taxon>Stenosarchaea group</taxon>
        <taxon>Halobacteria</taxon>
        <taxon>Halobacteriales</taxon>
        <taxon>Natrialbaceae</taxon>
        <taxon>Salinadaptatus</taxon>
    </lineage>
</organism>
<dbReference type="OrthoDB" id="110514at2157"/>
<feature type="region of interest" description="Disordered" evidence="1">
    <location>
        <begin position="144"/>
        <end position="164"/>
    </location>
</feature>
<comment type="caution">
    <text evidence="2">The sequence shown here is derived from an EMBL/GenBank/DDBJ whole genome shotgun (WGS) entry which is preliminary data.</text>
</comment>
<keyword evidence="3" id="KW-1185">Reference proteome</keyword>
<proteinExistence type="predicted"/>